<evidence type="ECO:0000313" key="2">
    <source>
        <dbReference type="Proteomes" id="UP000199159"/>
    </source>
</evidence>
<protein>
    <recommendedName>
        <fullName evidence="3">Spore coat protein</fullName>
    </recommendedName>
</protein>
<dbReference type="Proteomes" id="UP000199159">
    <property type="component" value="Unassembled WGS sequence"/>
</dbReference>
<accession>A0A1H0RV95</accession>
<organism evidence="1 2">
    <name type="scientific">Litchfieldia salsa</name>
    <dbReference type="NCBI Taxonomy" id="930152"/>
    <lineage>
        <taxon>Bacteria</taxon>
        <taxon>Bacillati</taxon>
        <taxon>Bacillota</taxon>
        <taxon>Bacilli</taxon>
        <taxon>Bacillales</taxon>
        <taxon>Bacillaceae</taxon>
        <taxon>Litchfieldia</taxon>
    </lineage>
</organism>
<evidence type="ECO:0000313" key="1">
    <source>
        <dbReference type="EMBL" id="SDP33335.1"/>
    </source>
</evidence>
<evidence type="ECO:0008006" key="3">
    <source>
        <dbReference type="Google" id="ProtNLM"/>
    </source>
</evidence>
<name>A0A1H0RV95_9BACI</name>
<keyword evidence="2" id="KW-1185">Reference proteome</keyword>
<dbReference type="EMBL" id="FNJU01000002">
    <property type="protein sequence ID" value="SDP33335.1"/>
    <property type="molecule type" value="Genomic_DNA"/>
</dbReference>
<dbReference type="RefSeq" id="WP_175490193.1">
    <property type="nucleotide sequence ID" value="NZ_FNJU01000002.1"/>
</dbReference>
<reference evidence="2" key="1">
    <citation type="submission" date="2016-10" db="EMBL/GenBank/DDBJ databases">
        <authorList>
            <person name="Varghese N."/>
            <person name="Submissions S."/>
        </authorList>
    </citation>
    <scope>NUCLEOTIDE SEQUENCE [LARGE SCALE GENOMIC DNA]</scope>
    <source>
        <strain evidence="2">IBRC-M10078</strain>
    </source>
</reference>
<sequence length="108" mass="10857">MYNTYGYDMRNVPVYGAQGDERFGFGPLSAGLLGLGVGALGGSLLDGPGYGGFGPGYGGFGPGYGAGYGYGAGFGPGYGGFGPRPRPGYGYGYGLRPRPGYGYGGFGF</sequence>
<dbReference type="AlphaFoldDB" id="A0A1H0RV95"/>
<proteinExistence type="predicted"/>
<gene>
    <name evidence="1" type="ORF">SAMN05216565_102398</name>
</gene>